<evidence type="ECO:0000313" key="1">
    <source>
        <dbReference type="EMBL" id="CRK93744.1"/>
    </source>
</evidence>
<dbReference type="AlphaFoldDB" id="A0A1J1I073"/>
<evidence type="ECO:0000313" key="2">
    <source>
        <dbReference type="Proteomes" id="UP000183832"/>
    </source>
</evidence>
<protein>
    <submittedName>
        <fullName evidence="1">CLUMA_CG007272, isoform A</fullName>
    </submittedName>
</protein>
<reference evidence="1 2" key="1">
    <citation type="submission" date="2015-04" db="EMBL/GenBank/DDBJ databases">
        <authorList>
            <person name="Syromyatnikov M.Y."/>
            <person name="Popov V.N."/>
        </authorList>
    </citation>
    <scope>NUCLEOTIDE SEQUENCE [LARGE SCALE GENOMIC DNA]</scope>
</reference>
<proteinExistence type="predicted"/>
<sequence>MLQNEKNVSTFKEREDKSKIPLTLWKKLYENKLNDMLPGSKSIVKEAFNISSKSFLFPIQTQTM</sequence>
<accession>A0A1J1I073</accession>
<keyword evidence="2" id="KW-1185">Reference proteome</keyword>
<organism evidence="1 2">
    <name type="scientific">Clunio marinus</name>
    <dbReference type="NCBI Taxonomy" id="568069"/>
    <lineage>
        <taxon>Eukaryota</taxon>
        <taxon>Metazoa</taxon>
        <taxon>Ecdysozoa</taxon>
        <taxon>Arthropoda</taxon>
        <taxon>Hexapoda</taxon>
        <taxon>Insecta</taxon>
        <taxon>Pterygota</taxon>
        <taxon>Neoptera</taxon>
        <taxon>Endopterygota</taxon>
        <taxon>Diptera</taxon>
        <taxon>Nematocera</taxon>
        <taxon>Chironomoidea</taxon>
        <taxon>Chironomidae</taxon>
        <taxon>Clunio</taxon>
    </lineage>
</organism>
<gene>
    <name evidence="1" type="ORF">CLUMA_CG007272</name>
</gene>
<name>A0A1J1I073_9DIPT</name>
<dbReference type="EMBL" id="CVRI01000038">
    <property type="protein sequence ID" value="CRK93744.1"/>
    <property type="molecule type" value="Genomic_DNA"/>
</dbReference>
<dbReference type="Proteomes" id="UP000183832">
    <property type="component" value="Unassembled WGS sequence"/>
</dbReference>